<organism evidence="6 7">
    <name type="scientific">Pseudoxanthomonas putridarboris</name>
    <dbReference type="NCBI Taxonomy" id="752605"/>
    <lineage>
        <taxon>Bacteria</taxon>
        <taxon>Pseudomonadati</taxon>
        <taxon>Pseudomonadota</taxon>
        <taxon>Gammaproteobacteria</taxon>
        <taxon>Lysobacterales</taxon>
        <taxon>Lysobacteraceae</taxon>
        <taxon>Pseudoxanthomonas</taxon>
    </lineage>
</organism>
<sequence>MPTSPRTPDPLPPGTPARATPPLSRVPRTYPLCPYLAFPRRIYLMRIVAAALAMLMMGTVLHHLQKPWILWVGPALQCLWWPHLAWWRYLHSRDPNRTEKRNLLIDHAFAGLWLPLLDFNLLAMGVGLATLGMASMAGGGLRLAVRGVLVYAACMGLGLGWFGFGWRPAPSLATVLAALPLMWLLPLGVGHTGHEVIERLQRKRRDLERQSWHDGLSGLFNRSHWETVVRGEFARCRRTGQSATLVMVDLDHFKKINDLYGHAAGDQAIRNFAVLLRNHLRVFDVPARYGGEEFGILLPHTTPAEALDVVDRLRARLHAAPLLEQHPITASFGIATLTDDLESHVHWIRVADQMLYTAKYGGRDRIVAREGGQASRPPPGRGALRPLMSSRDPLVLSQLLQGLDVADTPVALFDPSDRLVMANGAFVRLHDLPPGVDTFAEIIRWQHPRRAGPVIDVEPEQWLRRANQFRRKKLRHVFHLETHDGQPLRGVETCFNEGWILMALVADSSSAVAASPSLH</sequence>
<evidence type="ECO:0000256" key="2">
    <source>
        <dbReference type="ARBA" id="ARBA00034247"/>
    </source>
</evidence>
<dbReference type="GO" id="GO:0052621">
    <property type="term" value="F:diguanylate cyclase activity"/>
    <property type="evidence" value="ECO:0007669"/>
    <property type="project" value="UniProtKB-EC"/>
</dbReference>
<feature type="transmembrane region" description="Helical" evidence="4">
    <location>
        <begin position="68"/>
        <end position="89"/>
    </location>
</feature>
<dbReference type="Proteomes" id="UP001459204">
    <property type="component" value="Unassembled WGS sequence"/>
</dbReference>
<proteinExistence type="predicted"/>
<dbReference type="NCBIfam" id="TIGR00254">
    <property type="entry name" value="GGDEF"/>
    <property type="match status" value="1"/>
</dbReference>
<dbReference type="InterPro" id="IPR050469">
    <property type="entry name" value="Diguanylate_Cyclase"/>
</dbReference>
<dbReference type="EC" id="2.7.7.65" evidence="1"/>
<reference evidence="6 7" key="1">
    <citation type="submission" date="2024-04" db="EMBL/GenBank/DDBJ databases">
        <title>Draft genome sequence of Pseudoxanthomonas putridarboris WD12.</title>
        <authorList>
            <person name="Oh J."/>
        </authorList>
    </citation>
    <scope>NUCLEOTIDE SEQUENCE [LARGE SCALE GENOMIC DNA]</scope>
    <source>
        <strain evidence="6 7">WD12</strain>
    </source>
</reference>
<dbReference type="EMBL" id="JBBWWT010000003">
    <property type="protein sequence ID" value="MEL1264226.1"/>
    <property type="molecule type" value="Genomic_DNA"/>
</dbReference>
<dbReference type="Gene3D" id="3.30.70.270">
    <property type="match status" value="1"/>
</dbReference>
<dbReference type="Pfam" id="PF05230">
    <property type="entry name" value="MASE2"/>
    <property type="match status" value="1"/>
</dbReference>
<dbReference type="InterPro" id="IPR000160">
    <property type="entry name" value="GGDEF_dom"/>
</dbReference>
<keyword evidence="6" id="KW-0808">Transferase</keyword>
<dbReference type="CDD" id="cd01949">
    <property type="entry name" value="GGDEF"/>
    <property type="match status" value="1"/>
</dbReference>
<evidence type="ECO:0000256" key="1">
    <source>
        <dbReference type="ARBA" id="ARBA00012528"/>
    </source>
</evidence>
<evidence type="ECO:0000259" key="5">
    <source>
        <dbReference type="PROSITE" id="PS50887"/>
    </source>
</evidence>
<name>A0ABU9J1F9_9GAMM</name>
<dbReference type="RefSeq" id="WP_341725419.1">
    <property type="nucleotide sequence ID" value="NZ_JBBWWT010000003.1"/>
</dbReference>
<feature type="transmembrane region" description="Helical" evidence="4">
    <location>
        <begin position="109"/>
        <end position="131"/>
    </location>
</feature>
<dbReference type="InterPro" id="IPR007894">
    <property type="entry name" value="MASE2"/>
</dbReference>
<evidence type="ECO:0000313" key="7">
    <source>
        <dbReference type="Proteomes" id="UP001459204"/>
    </source>
</evidence>
<evidence type="ECO:0000313" key="6">
    <source>
        <dbReference type="EMBL" id="MEL1264226.1"/>
    </source>
</evidence>
<feature type="transmembrane region" description="Helical" evidence="4">
    <location>
        <begin position="172"/>
        <end position="194"/>
    </location>
</feature>
<comment type="catalytic activity">
    <reaction evidence="2">
        <text>2 GTP = 3',3'-c-di-GMP + 2 diphosphate</text>
        <dbReference type="Rhea" id="RHEA:24898"/>
        <dbReference type="ChEBI" id="CHEBI:33019"/>
        <dbReference type="ChEBI" id="CHEBI:37565"/>
        <dbReference type="ChEBI" id="CHEBI:58805"/>
        <dbReference type="EC" id="2.7.7.65"/>
    </reaction>
</comment>
<keyword evidence="4" id="KW-1133">Transmembrane helix</keyword>
<dbReference type="PANTHER" id="PTHR45138:SF9">
    <property type="entry name" value="DIGUANYLATE CYCLASE DGCM-RELATED"/>
    <property type="match status" value="1"/>
</dbReference>
<evidence type="ECO:0000256" key="4">
    <source>
        <dbReference type="SAM" id="Phobius"/>
    </source>
</evidence>
<dbReference type="Pfam" id="PF00990">
    <property type="entry name" value="GGDEF"/>
    <property type="match status" value="1"/>
</dbReference>
<comment type="caution">
    <text evidence="6">The sequence shown here is derived from an EMBL/GenBank/DDBJ whole genome shotgun (WGS) entry which is preliminary data.</text>
</comment>
<feature type="transmembrane region" description="Helical" evidence="4">
    <location>
        <begin position="143"/>
        <end position="166"/>
    </location>
</feature>
<feature type="transmembrane region" description="Helical" evidence="4">
    <location>
        <begin position="42"/>
        <end position="61"/>
    </location>
</feature>
<protein>
    <recommendedName>
        <fullName evidence="1">diguanylate cyclase</fullName>
        <ecNumber evidence="1">2.7.7.65</ecNumber>
    </recommendedName>
</protein>
<dbReference type="PANTHER" id="PTHR45138">
    <property type="entry name" value="REGULATORY COMPONENTS OF SENSORY TRANSDUCTION SYSTEM"/>
    <property type="match status" value="1"/>
</dbReference>
<keyword evidence="6" id="KW-0548">Nucleotidyltransferase</keyword>
<dbReference type="SMART" id="SM00267">
    <property type="entry name" value="GGDEF"/>
    <property type="match status" value="1"/>
</dbReference>
<gene>
    <name evidence="6" type="ORF">AAD027_07565</name>
</gene>
<accession>A0ABU9J1F9</accession>
<dbReference type="SUPFAM" id="SSF55073">
    <property type="entry name" value="Nucleotide cyclase"/>
    <property type="match status" value="1"/>
</dbReference>
<keyword evidence="7" id="KW-1185">Reference proteome</keyword>
<dbReference type="PROSITE" id="PS50887">
    <property type="entry name" value="GGDEF"/>
    <property type="match status" value="1"/>
</dbReference>
<feature type="domain" description="GGDEF" evidence="5">
    <location>
        <begin position="241"/>
        <end position="371"/>
    </location>
</feature>
<keyword evidence="4" id="KW-0472">Membrane</keyword>
<feature type="region of interest" description="Disordered" evidence="3">
    <location>
        <begin position="1"/>
        <end position="23"/>
    </location>
</feature>
<dbReference type="InterPro" id="IPR043128">
    <property type="entry name" value="Rev_trsase/Diguanyl_cyclase"/>
</dbReference>
<evidence type="ECO:0000256" key="3">
    <source>
        <dbReference type="SAM" id="MobiDB-lite"/>
    </source>
</evidence>
<dbReference type="InterPro" id="IPR029787">
    <property type="entry name" value="Nucleotide_cyclase"/>
</dbReference>
<keyword evidence="4" id="KW-0812">Transmembrane</keyword>
<feature type="compositionally biased region" description="Pro residues" evidence="3">
    <location>
        <begin position="1"/>
        <end position="15"/>
    </location>
</feature>